<protein>
    <submittedName>
        <fullName evidence="1">Endoglucanase 10</fullName>
    </submittedName>
</protein>
<accession>A0A830C9B0</accession>
<sequence>MSLDATFNTIPPLDLTAAKRARQTKVFPVPHIHKQTLLQKGDLTTFIGYRSPTITLTNVILPQNHRRQLTTPAPAPPSTRTRAILVYGDQMNAANQLDPAPNYLMWITDYLINAHPTDNVLYIQARGHNWSTAPNTDSPSQFSEIFGFDIFGPFQEKLNRRASSIILPFFPFESVESKNEGKKGFHKQ</sequence>
<dbReference type="EMBL" id="BMAC01000284">
    <property type="protein sequence ID" value="GFP92593.1"/>
    <property type="molecule type" value="Genomic_DNA"/>
</dbReference>
<comment type="caution">
    <text evidence="1">The sequence shown here is derived from an EMBL/GenBank/DDBJ whole genome shotgun (WGS) entry which is preliminary data.</text>
</comment>
<reference evidence="1" key="1">
    <citation type="submission" date="2020-07" db="EMBL/GenBank/DDBJ databases">
        <title>Ethylene signaling mediates host invasion by parasitic plants.</title>
        <authorList>
            <person name="Yoshida S."/>
        </authorList>
    </citation>
    <scope>NUCLEOTIDE SEQUENCE</scope>
    <source>
        <strain evidence="1">Okayama</strain>
    </source>
</reference>
<keyword evidence="2" id="KW-1185">Reference proteome</keyword>
<gene>
    <name evidence="1" type="ORF">PHJA_001403500</name>
</gene>
<dbReference type="InterPro" id="IPR008928">
    <property type="entry name" value="6-hairpin_glycosidase_sf"/>
</dbReference>
<evidence type="ECO:0000313" key="1">
    <source>
        <dbReference type="EMBL" id="GFP92593.1"/>
    </source>
</evidence>
<name>A0A830C9B0_9LAMI</name>
<dbReference type="Proteomes" id="UP000653305">
    <property type="component" value="Unassembled WGS sequence"/>
</dbReference>
<dbReference type="Gene3D" id="1.50.10.10">
    <property type="match status" value="1"/>
</dbReference>
<dbReference type="GO" id="GO:0005975">
    <property type="term" value="P:carbohydrate metabolic process"/>
    <property type="evidence" value="ECO:0007669"/>
    <property type="project" value="InterPro"/>
</dbReference>
<dbReference type="OrthoDB" id="10257085at2759"/>
<organism evidence="1 2">
    <name type="scientific">Phtheirospermum japonicum</name>
    <dbReference type="NCBI Taxonomy" id="374723"/>
    <lineage>
        <taxon>Eukaryota</taxon>
        <taxon>Viridiplantae</taxon>
        <taxon>Streptophyta</taxon>
        <taxon>Embryophyta</taxon>
        <taxon>Tracheophyta</taxon>
        <taxon>Spermatophyta</taxon>
        <taxon>Magnoliopsida</taxon>
        <taxon>eudicotyledons</taxon>
        <taxon>Gunneridae</taxon>
        <taxon>Pentapetalae</taxon>
        <taxon>asterids</taxon>
        <taxon>lamiids</taxon>
        <taxon>Lamiales</taxon>
        <taxon>Orobanchaceae</taxon>
        <taxon>Orobanchaceae incertae sedis</taxon>
        <taxon>Phtheirospermum</taxon>
    </lineage>
</organism>
<proteinExistence type="predicted"/>
<evidence type="ECO:0000313" key="2">
    <source>
        <dbReference type="Proteomes" id="UP000653305"/>
    </source>
</evidence>
<dbReference type="SUPFAM" id="SSF48208">
    <property type="entry name" value="Six-hairpin glycosidases"/>
    <property type="match status" value="1"/>
</dbReference>
<dbReference type="InterPro" id="IPR012341">
    <property type="entry name" value="6hp_glycosidase-like_sf"/>
</dbReference>
<dbReference type="AlphaFoldDB" id="A0A830C9B0"/>